<evidence type="ECO:0000256" key="4">
    <source>
        <dbReference type="ARBA" id="ARBA00022777"/>
    </source>
</evidence>
<proteinExistence type="inferred from homology"/>
<dbReference type="InterPro" id="IPR027417">
    <property type="entry name" value="P-loop_NTPase"/>
</dbReference>
<dbReference type="GO" id="GO:0005737">
    <property type="term" value="C:cytoplasm"/>
    <property type="evidence" value="ECO:0007669"/>
    <property type="project" value="UniProtKB-SubCell"/>
</dbReference>
<comment type="similarity">
    <text evidence="1 8">Belongs to the cytidylate kinase family. Type 1 subfamily.</text>
</comment>
<accession>A0A023X3V1</accession>
<dbReference type="HOGENOM" id="CLU_079959_0_0_11"/>
<feature type="compositionally biased region" description="Basic and acidic residues" evidence="9">
    <location>
        <begin position="193"/>
        <end position="206"/>
    </location>
</feature>
<protein>
    <recommendedName>
        <fullName evidence="8">Cytidylate kinase</fullName>
        <shortName evidence="8">CK</shortName>
        <ecNumber evidence="8">2.7.4.25</ecNumber>
    </recommendedName>
    <alternativeName>
        <fullName evidence="8">Cytidine monophosphate kinase</fullName>
        <shortName evidence="8">CMP kinase</shortName>
    </alternativeName>
</protein>
<dbReference type="KEGG" id="rrd:RradSPS_1446"/>
<comment type="catalytic activity">
    <reaction evidence="7 8">
        <text>CMP + ATP = CDP + ADP</text>
        <dbReference type="Rhea" id="RHEA:11600"/>
        <dbReference type="ChEBI" id="CHEBI:30616"/>
        <dbReference type="ChEBI" id="CHEBI:58069"/>
        <dbReference type="ChEBI" id="CHEBI:60377"/>
        <dbReference type="ChEBI" id="CHEBI:456216"/>
        <dbReference type="EC" id="2.7.4.25"/>
    </reaction>
</comment>
<keyword evidence="13" id="KW-1185">Reference proteome</keyword>
<dbReference type="EC" id="2.7.4.25" evidence="8"/>
<comment type="subcellular location">
    <subcellularLocation>
        <location evidence="8">Cytoplasm</location>
    </subcellularLocation>
</comment>
<keyword evidence="5 8" id="KW-0067">ATP-binding</keyword>
<evidence type="ECO:0000313" key="12">
    <source>
        <dbReference type="EMBL" id="MDX5894136.1"/>
    </source>
</evidence>
<feature type="region of interest" description="Disordered" evidence="9">
    <location>
        <begin position="193"/>
        <end position="259"/>
    </location>
</feature>
<evidence type="ECO:0000313" key="11">
    <source>
        <dbReference type="EMBL" id="AHY46729.1"/>
    </source>
</evidence>
<dbReference type="PATRIC" id="fig|42256.3.peg.1464"/>
<feature type="domain" description="Cytidylate kinase" evidence="10">
    <location>
        <begin position="27"/>
        <end position="235"/>
    </location>
</feature>
<dbReference type="Proteomes" id="UP000025229">
    <property type="component" value="Chromosome"/>
</dbReference>
<dbReference type="InterPro" id="IPR003136">
    <property type="entry name" value="Cytidylate_kin"/>
</dbReference>
<keyword evidence="2 8" id="KW-0808">Transferase</keyword>
<evidence type="ECO:0000256" key="5">
    <source>
        <dbReference type="ARBA" id="ARBA00022840"/>
    </source>
</evidence>
<evidence type="ECO:0000256" key="8">
    <source>
        <dbReference type="HAMAP-Rule" id="MF_00238"/>
    </source>
</evidence>
<sequence length="259" mass="27156">MDGDTDNRAAGAASGAQDGGTRGGILVAIDGPAGSGKSTVAREVARRLGLVNLNTGATYRAVAKLSLEEGVGTGDEAALAALARRVRLRGETVSVDGETVPDAELRTPEVSAAASRVSSHPKLREVLVEVQREAARAARRDGGAVVEGRDIGTVVLPDAEVKVFLSASAEERALRRARQSGREAELERIRVAMAERDRQDSEREASPLRAAPGAERLDTTGMSLDEVVERVLGLAREASSPDRDPSGETPTDETSGREV</sequence>
<comment type="catalytic activity">
    <reaction evidence="6 8">
        <text>dCMP + ATP = dCDP + ADP</text>
        <dbReference type="Rhea" id="RHEA:25094"/>
        <dbReference type="ChEBI" id="CHEBI:30616"/>
        <dbReference type="ChEBI" id="CHEBI:57566"/>
        <dbReference type="ChEBI" id="CHEBI:58593"/>
        <dbReference type="ChEBI" id="CHEBI:456216"/>
        <dbReference type="EC" id="2.7.4.25"/>
    </reaction>
</comment>
<dbReference type="RefSeq" id="WP_198024449.1">
    <property type="nucleotide sequence ID" value="NZ_CP007514.1"/>
</dbReference>
<feature type="region of interest" description="Disordered" evidence="9">
    <location>
        <begin position="1"/>
        <end position="37"/>
    </location>
</feature>
<dbReference type="Pfam" id="PF02224">
    <property type="entry name" value="Cytidylate_kin"/>
    <property type="match status" value="1"/>
</dbReference>
<dbReference type="GO" id="GO:0005524">
    <property type="term" value="F:ATP binding"/>
    <property type="evidence" value="ECO:0007669"/>
    <property type="project" value="UniProtKB-UniRule"/>
</dbReference>
<reference evidence="12" key="2">
    <citation type="submission" date="2023-11" db="EMBL/GenBank/DDBJ databases">
        <title>MicrobeMod: A computational toolkit for identifying prokaryotic methylation and restriction-modification with nanopore sequencing.</title>
        <authorList>
            <person name="Crits-Christoph A."/>
            <person name="Kang S.C."/>
            <person name="Lee H."/>
            <person name="Ostrov N."/>
        </authorList>
    </citation>
    <scope>NUCLEOTIDE SEQUENCE</scope>
    <source>
        <strain evidence="12">ATCC 51242</strain>
    </source>
</reference>
<evidence type="ECO:0000256" key="2">
    <source>
        <dbReference type="ARBA" id="ARBA00022679"/>
    </source>
</evidence>
<dbReference type="InterPro" id="IPR011994">
    <property type="entry name" value="Cytidylate_kinase_dom"/>
</dbReference>
<evidence type="ECO:0000313" key="13">
    <source>
        <dbReference type="Proteomes" id="UP000025229"/>
    </source>
</evidence>
<gene>
    <name evidence="8 12" type="primary">cmk</name>
    <name evidence="11" type="ORF">RradSPS_1446</name>
    <name evidence="12" type="ORF">SIL72_08845</name>
</gene>
<dbReference type="AlphaFoldDB" id="A0A023X3V1"/>
<dbReference type="Gene3D" id="3.40.50.300">
    <property type="entry name" value="P-loop containing nucleotide triphosphate hydrolases"/>
    <property type="match status" value="1"/>
</dbReference>
<dbReference type="CDD" id="cd02020">
    <property type="entry name" value="CMPK"/>
    <property type="match status" value="1"/>
</dbReference>
<evidence type="ECO:0000256" key="7">
    <source>
        <dbReference type="ARBA" id="ARBA00048478"/>
    </source>
</evidence>
<dbReference type="HAMAP" id="MF_00238">
    <property type="entry name" value="Cytidyl_kinase_type1"/>
    <property type="match status" value="1"/>
</dbReference>
<evidence type="ECO:0000256" key="9">
    <source>
        <dbReference type="SAM" id="MobiDB-lite"/>
    </source>
</evidence>
<dbReference type="GO" id="GO:0006220">
    <property type="term" value="P:pyrimidine nucleotide metabolic process"/>
    <property type="evidence" value="ECO:0007669"/>
    <property type="project" value="UniProtKB-UniRule"/>
</dbReference>
<dbReference type="Proteomes" id="UP001281130">
    <property type="component" value="Unassembled WGS sequence"/>
</dbReference>
<organism evidence="11 13">
    <name type="scientific">Rubrobacter radiotolerans</name>
    <name type="common">Arthrobacter radiotolerans</name>
    <dbReference type="NCBI Taxonomy" id="42256"/>
    <lineage>
        <taxon>Bacteria</taxon>
        <taxon>Bacillati</taxon>
        <taxon>Actinomycetota</taxon>
        <taxon>Rubrobacteria</taxon>
        <taxon>Rubrobacterales</taxon>
        <taxon>Rubrobacteraceae</taxon>
        <taxon>Rubrobacter</taxon>
    </lineage>
</organism>
<keyword evidence="4 8" id="KW-0418">Kinase</keyword>
<keyword evidence="8" id="KW-0963">Cytoplasm</keyword>
<dbReference type="SUPFAM" id="SSF52540">
    <property type="entry name" value="P-loop containing nucleoside triphosphate hydrolases"/>
    <property type="match status" value="1"/>
</dbReference>
<dbReference type="EMBL" id="JAWXXX010000001">
    <property type="protein sequence ID" value="MDX5894136.1"/>
    <property type="molecule type" value="Genomic_DNA"/>
</dbReference>
<feature type="binding site" evidence="8">
    <location>
        <begin position="31"/>
        <end position="39"/>
    </location>
    <ligand>
        <name>ATP</name>
        <dbReference type="ChEBI" id="CHEBI:30616"/>
    </ligand>
</feature>
<dbReference type="GO" id="GO:0036431">
    <property type="term" value="F:dCMP kinase activity"/>
    <property type="evidence" value="ECO:0007669"/>
    <property type="project" value="InterPro"/>
</dbReference>
<dbReference type="NCBIfam" id="TIGR00017">
    <property type="entry name" value="cmk"/>
    <property type="match status" value="1"/>
</dbReference>
<name>A0A023X3V1_RUBRA</name>
<evidence type="ECO:0000256" key="6">
    <source>
        <dbReference type="ARBA" id="ARBA00047615"/>
    </source>
</evidence>
<dbReference type="EMBL" id="CP007514">
    <property type="protein sequence ID" value="AHY46729.1"/>
    <property type="molecule type" value="Genomic_DNA"/>
</dbReference>
<evidence type="ECO:0000256" key="3">
    <source>
        <dbReference type="ARBA" id="ARBA00022741"/>
    </source>
</evidence>
<evidence type="ECO:0000259" key="10">
    <source>
        <dbReference type="Pfam" id="PF02224"/>
    </source>
</evidence>
<reference evidence="11 13" key="1">
    <citation type="submission" date="2014-03" db="EMBL/GenBank/DDBJ databases">
        <title>Complete genome sequence of the Radio-Resistant Rubrobacter radiotolerans RSPS-4.</title>
        <authorList>
            <person name="Egas C.C."/>
            <person name="Barroso C.C."/>
            <person name="Froufe H.J.C."/>
            <person name="Pacheco J.J."/>
            <person name="Albuquerque L.L."/>
            <person name="da Costa M.M.S."/>
        </authorList>
    </citation>
    <scope>NUCLEOTIDE SEQUENCE [LARGE SCALE GENOMIC DNA]</scope>
    <source>
        <strain evidence="11 13">RSPS-4</strain>
    </source>
</reference>
<dbReference type="STRING" id="42256.RradSPS_1446"/>
<dbReference type="eggNOG" id="COG0283">
    <property type="taxonomic scope" value="Bacteria"/>
</dbReference>
<evidence type="ECO:0000256" key="1">
    <source>
        <dbReference type="ARBA" id="ARBA00009427"/>
    </source>
</evidence>
<keyword evidence="3 8" id="KW-0547">Nucleotide-binding</keyword>